<dbReference type="PANTHER" id="PTHR37938:SF1">
    <property type="entry name" value="BLL0215 PROTEIN"/>
    <property type="match status" value="1"/>
</dbReference>
<dbReference type="STRING" id="1610493.RPIT_09645"/>
<dbReference type="PANTHER" id="PTHR37938">
    <property type="entry name" value="BLL0215 PROTEIN"/>
    <property type="match status" value="1"/>
</dbReference>
<dbReference type="Proteomes" id="UP000188324">
    <property type="component" value="Chromosome"/>
</dbReference>
<dbReference type="OrthoDB" id="4350422at2"/>
<evidence type="ECO:0000313" key="2">
    <source>
        <dbReference type="Proteomes" id="UP000188324"/>
    </source>
</evidence>
<organism evidence="1 2">
    <name type="scientific">Tessaracoccus flavus</name>
    <dbReference type="NCBI Taxonomy" id="1610493"/>
    <lineage>
        <taxon>Bacteria</taxon>
        <taxon>Bacillati</taxon>
        <taxon>Actinomycetota</taxon>
        <taxon>Actinomycetes</taxon>
        <taxon>Propionibacteriales</taxon>
        <taxon>Propionibacteriaceae</taxon>
        <taxon>Tessaracoccus</taxon>
    </lineage>
</organism>
<dbReference type="InterPro" id="IPR005182">
    <property type="entry name" value="YdbS-like_PH"/>
</dbReference>
<reference evidence="1 2" key="1">
    <citation type="journal article" date="2016" name="Int. J. Syst. Evol. Microbiol.">
        <title>Tessaracoccus flavus sp. nov., isolated from the drainage system of a lindane-producing factory.</title>
        <authorList>
            <person name="Kumari R."/>
            <person name="Singh P."/>
            <person name="Schumann P."/>
            <person name="Lal R."/>
        </authorList>
    </citation>
    <scope>NUCLEOTIDE SEQUENCE [LARGE SCALE GENOMIC DNA]</scope>
    <source>
        <strain evidence="1 2">RP1T</strain>
    </source>
</reference>
<name>A0A1Q2CFX6_9ACTN</name>
<accession>A0A1Q2CFX6</accession>
<gene>
    <name evidence="1" type="ORF">RPIT_09645</name>
</gene>
<dbReference type="AlphaFoldDB" id="A0A1Q2CFX6"/>
<protein>
    <submittedName>
        <fullName evidence="1">Uncharacterized protein</fullName>
    </submittedName>
</protein>
<proteinExistence type="predicted"/>
<dbReference type="Pfam" id="PF03703">
    <property type="entry name" value="bPH_2"/>
    <property type="match status" value="1"/>
</dbReference>
<evidence type="ECO:0000313" key="1">
    <source>
        <dbReference type="EMBL" id="AQP45018.1"/>
    </source>
</evidence>
<dbReference type="KEGG" id="tfl:RPIT_09645"/>
<keyword evidence="2" id="KW-1185">Reference proteome</keyword>
<dbReference type="RefSeq" id="WP_077342662.1">
    <property type="nucleotide sequence ID" value="NZ_CP019605.1"/>
</dbReference>
<dbReference type="EMBL" id="CP019605">
    <property type="protein sequence ID" value="AQP45018.1"/>
    <property type="molecule type" value="Genomic_DNA"/>
</dbReference>
<sequence length="165" mass="17943">MPVNKDQLGNGEQVILTVRTHAKALVGPALLLIVLGSALGIAIALAPPAWQPIATYVAIGVFALLVVWLVLVPFLRWRTSTYTVTDRRIITRKGILNKVGHDLPLRRINNVNYEKSLTDRMLGCGTLVLETAAGQPLMLPDVPGVEKVHRTIADLLFAGDDGYDD</sequence>